<dbReference type="EMBL" id="CM034397">
    <property type="protein sequence ID" value="KAJ0177896.1"/>
    <property type="molecule type" value="Genomic_DNA"/>
</dbReference>
<dbReference type="Proteomes" id="UP000824533">
    <property type="component" value="Linkage Group LG11"/>
</dbReference>
<comment type="caution">
    <text evidence="1">The sequence shown here is derived from an EMBL/GenBank/DDBJ whole genome shotgun (WGS) entry which is preliminary data.</text>
</comment>
<evidence type="ECO:0000313" key="1">
    <source>
        <dbReference type="EMBL" id="KAJ0177896.1"/>
    </source>
</evidence>
<evidence type="ECO:0000313" key="2">
    <source>
        <dbReference type="Proteomes" id="UP000824533"/>
    </source>
</evidence>
<keyword evidence="2" id="KW-1185">Reference proteome</keyword>
<gene>
    <name evidence="1" type="ORF">K1T71_006769</name>
</gene>
<organism evidence="1 2">
    <name type="scientific">Dendrolimus kikuchii</name>
    <dbReference type="NCBI Taxonomy" id="765133"/>
    <lineage>
        <taxon>Eukaryota</taxon>
        <taxon>Metazoa</taxon>
        <taxon>Ecdysozoa</taxon>
        <taxon>Arthropoda</taxon>
        <taxon>Hexapoda</taxon>
        <taxon>Insecta</taxon>
        <taxon>Pterygota</taxon>
        <taxon>Neoptera</taxon>
        <taxon>Endopterygota</taxon>
        <taxon>Lepidoptera</taxon>
        <taxon>Glossata</taxon>
        <taxon>Ditrysia</taxon>
        <taxon>Bombycoidea</taxon>
        <taxon>Lasiocampidae</taxon>
        <taxon>Dendrolimus</taxon>
    </lineage>
</organism>
<name>A0ACC1D230_9NEOP</name>
<proteinExistence type="predicted"/>
<reference evidence="1 2" key="1">
    <citation type="journal article" date="2021" name="Front. Genet.">
        <title>Chromosome-Level Genome Assembly Reveals Significant Gene Expansion in the Toll and IMD Signaling Pathways of Dendrolimus kikuchii.</title>
        <authorList>
            <person name="Zhou J."/>
            <person name="Wu P."/>
            <person name="Xiong Z."/>
            <person name="Liu N."/>
            <person name="Zhao N."/>
            <person name="Ji M."/>
            <person name="Qiu Y."/>
            <person name="Yang B."/>
        </authorList>
    </citation>
    <scope>NUCLEOTIDE SEQUENCE [LARGE SCALE GENOMIC DNA]</scope>
    <source>
        <strain evidence="1">Ann1</strain>
    </source>
</reference>
<sequence length="261" mass="30026">MSVNNTLSNCTNIINENHCYVRANLPVITIPLFSGKSSEYKTFIGLFNSLIDRDTRLDNIQKLYYLRNFLQDEPLCLIKNLPLIGESYSESLIILKDRYDNKYKIINDHICTLLDLPPITNSTAENIRSFVCAIKQQLAALRNLSQPVEKWDQILLCILIRKLDLFCNREYQLQLNLKEEPSIINFLAFLEKRAWAMEASMTQPIPALEENFVRIAPVGMSMATNASAQEGQMDIASCLYFPKNIPYHLQQYCNSGCQDRE</sequence>
<protein>
    <submittedName>
        <fullName evidence="1">Uncharacterized protein</fullName>
    </submittedName>
</protein>
<accession>A0ACC1D230</accession>